<feature type="domain" description="tRNA intron endonuclease catalytic" evidence="7">
    <location>
        <begin position="286"/>
        <end position="372"/>
    </location>
</feature>
<keyword evidence="2 4" id="KW-0819">tRNA processing</keyword>
<dbReference type="EMBL" id="FJUY01000011">
    <property type="protein sequence ID" value="CZT21483.1"/>
    <property type="molecule type" value="Genomic_DNA"/>
</dbReference>
<feature type="active site" evidence="5">
    <location>
        <position position="324"/>
    </location>
</feature>
<keyword evidence="8" id="KW-0378">Hydrolase</keyword>
<dbReference type="AlphaFoldDB" id="A0A2D3VKE0"/>
<dbReference type="GO" id="GO:0005737">
    <property type="term" value="C:cytoplasm"/>
    <property type="evidence" value="ECO:0007669"/>
    <property type="project" value="TreeGrafter"/>
</dbReference>
<keyword evidence="9" id="KW-1185">Reference proteome</keyword>
<dbReference type="GO" id="GO:0000213">
    <property type="term" value="F:tRNA-intron lyase activity"/>
    <property type="evidence" value="ECO:0007669"/>
    <property type="project" value="UniProtKB-UniRule"/>
</dbReference>
<evidence type="ECO:0000313" key="8">
    <source>
        <dbReference type="EMBL" id="CZT21483.1"/>
    </source>
</evidence>
<feature type="region of interest" description="Disordered" evidence="6">
    <location>
        <begin position="1"/>
        <end position="37"/>
    </location>
</feature>
<dbReference type="FunFam" id="3.40.1350.10:FF:000007">
    <property type="entry name" value="tRNA-splicing endonuclease subunit Sen2"/>
    <property type="match status" value="1"/>
</dbReference>
<dbReference type="GO" id="GO:0000214">
    <property type="term" value="C:tRNA-intron endonuclease complex"/>
    <property type="evidence" value="ECO:0007669"/>
    <property type="project" value="UniProtKB-UniRule"/>
</dbReference>
<dbReference type="PANTHER" id="PTHR21227">
    <property type="entry name" value="TRNA-SPLICING ENDONUCLEASE SUBUNIT SEN2"/>
    <property type="match status" value="1"/>
</dbReference>
<gene>
    <name evidence="8" type="ORF">RCC_07346</name>
</gene>
<dbReference type="STRING" id="112498.A0A2D3VKE0"/>
<dbReference type="PIRSF" id="PIRSF011789">
    <property type="entry name" value="tRNA_splic_SEN2"/>
    <property type="match status" value="1"/>
</dbReference>
<comment type="function">
    <text evidence="4">Constitutes one of the two catalytic subunit of the tRNA-splicing endonuclease complex, a complex responsible for identification and cleavage of the splice sites in pre-tRNA. It cleaves pre-tRNA at the 5'- and 3'-splice sites to release the intron. The products are an intron and two tRNA half-molecules bearing 2',3'-cyclic phosphate and 5'-OH termini. There are no conserved sequences at the splice sites, but the intron is invariably located at the same site in the gene, placing the splice sites an invariant distance from the constant structural features of the tRNA body.</text>
</comment>
<dbReference type="Gene3D" id="3.40.1350.10">
    <property type="match status" value="1"/>
</dbReference>
<keyword evidence="3 4" id="KW-0456">Lyase</keyword>
<dbReference type="GO" id="GO:0000379">
    <property type="term" value="P:tRNA-type intron splice site recognition and cleavage"/>
    <property type="evidence" value="ECO:0007669"/>
    <property type="project" value="TreeGrafter"/>
</dbReference>
<evidence type="ECO:0000256" key="3">
    <source>
        <dbReference type="ARBA" id="ARBA00023239"/>
    </source>
</evidence>
<sequence>MSSATEPLLSNKPAAVPVAAQSETVKPKRQNHKPRPNYAHIHRQPLPLATHPLPAFHPTNPLSLLRLAYAYISQVLSPPSSHPASPYVGYYSPATCAIHITDPGHIRALWEMGFFGKGNLSRSEPSWMDREKARLQARRQGGTTAEEATNARRAKRRDFKLERARIEAEKIARQRDVEEGKISAEEAARIEREIEAAEAAKVDAPVTKRDVRPRDEAESDGEEGIEVIENQEHLQLTREETFFLSYGLGVLDVRSPTTGRSEAISLGNGPSLLKLFAPTLAPSEPFLINYAVYHHFRSLGWVVRPGIKFGVDYLLYYRGPVFSHAEFAIIVIPSYPKGSKEAERKAKDWWWLHCVNRVQSQVLKSLVLCYVDVPAAEESGIKGEVDIGRMLSGFKIREFVVRRWVANRMRD</sequence>
<name>A0A2D3VKE0_9PEZI</name>
<evidence type="ECO:0000256" key="6">
    <source>
        <dbReference type="SAM" id="MobiDB-lite"/>
    </source>
</evidence>
<dbReference type="InterPro" id="IPR006677">
    <property type="entry name" value="tRNA_intron_Endonuc_cat-like"/>
</dbReference>
<feature type="active site" evidence="5">
    <location>
        <position position="364"/>
    </location>
</feature>
<feature type="region of interest" description="Disordered" evidence="6">
    <location>
        <begin position="201"/>
        <end position="222"/>
    </location>
</feature>
<dbReference type="RefSeq" id="XP_023628372.1">
    <property type="nucleotide sequence ID" value="XM_023772604.1"/>
</dbReference>
<organism evidence="8 9">
    <name type="scientific">Ramularia collo-cygni</name>
    <dbReference type="NCBI Taxonomy" id="112498"/>
    <lineage>
        <taxon>Eukaryota</taxon>
        <taxon>Fungi</taxon>
        <taxon>Dikarya</taxon>
        <taxon>Ascomycota</taxon>
        <taxon>Pezizomycotina</taxon>
        <taxon>Dothideomycetes</taxon>
        <taxon>Dothideomycetidae</taxon>
        <taxon>Mycosphaerellales</taxon>
        <taxon>Mycosphaerellaceae</taxon>
        <taxon>Ramularia</taxon>
    </lineage>
</organism>
<dbReference type="Pfam" id="PF01974">
    <property type="entry name" value="tRNA_int_endo"/>
    <property type="match status" value="1"/>
</dbReference>
<dbReference type="InterPro" id="IPR036167">
    <property type="entry name" value="tRNA_intron_Endo_cat-like_sf"/>
</dbReference>
<evidence type="ECO:0000256" key="1">
    <source>
        <dbReference type="ARBA" id="ARBA00008078"/>
    </source>
</evidence>
<protein>
    <recommendedName>
        <fullName evidence="4">tRNA-splicing endonuclease subunit Sen2</fullName>
        <ecNumber evidence="4">4.6.1.16</ecNumber>
    </recommendedName>
</protein>
<feature type="active site" evidence="5">
    <location>
        <position position="316"/>
    </location>
</feature>
<accession>A0A2D3VKE0</accession>
<dbReference type="GO" id="GO:0003676">
    <property type="term" value="F:nucleic acid binding"/>
    <property type="evidence" value="ECO:0007669"/>
    <property type="project" value="InterPro"/>
</dbReference>
<dbReference type="Proteomes" id="UP000225277">
    <property type="component" value="Unassembled WGS sequence"/>
</dbReference>
<dbReference type="NCBIfam" id="TIGR00324">
    <property type="entry name" value="endA"/>
    <property type="match status" value="1"/>
</dbReference>
<comment type="similarity">
    <text evidence="1 4">Belongs to the tRNA-intron endonuclease family.</text>
</comment>
<evidence type="ECO:0000256" key="5">
    <source>
        <dbReference type="PIRSR" id="PIRSR011789-1"/>
    </source>
</evidence>
<evidence type="ECO:0000256" key="2">
    <source>
        <dbReference type="ARBA" id="ARBA00022694"/>
    </source>
</evidence>
<feature type="compositionally biased region" description="Basic residues" evidence="6">
    <location>
        <begin position="27"/>
        <end position="37"/>
    </location>
</feature>
<reference evidence="8 9" key="1">
    <citation type="submission" date="2016-03" db="EMBL/GenBank/DDBJ databases">
        <authorList>
            <person name="Ploux O."/>
        </authorList>
    </citation>
    <scope>NUCLEOTIDE SEQUENCE [LARGE SCALE GENOMIC DNA]</scope>
    <source>
        <strain evidence="8 9">URUG2</strain>
    </source>
</reference>
<dbReference type="InterPro" id="IPR006676">
    <property type="entry name" value="tRNA_splic"/>
</dbReference>
<feature type="compositionally biased region" description="Basic and acidic residues" evidence="6">
    <location>
        <begin position="201"/>
        <end position="216"/>
    </location>
</feature>
<dbReference type="SUPFAM" id="SSF53032">
    <property type="entry name" value="tRNA-intron endonuclease catalytic domain-like"/>
    <property type="match status" value="1"/>
</dbReference>
<evidence type="ECO:0000256" key="4">
    <source>
        <dbReference type="PIRNR" id="PIRNR011789"/>
    </source>
</evidence>
<dbReference type="CDD" id="cd22363">
    <property type="entry name" value="tRNA-intron_lyase_C"/>
    <property type="match status" value="1"/>
</dbReference>
<dbReference type="PANTHER" id="PTHR21227:SF0">
    <property type="entry name" value="TRNA-SPLICING ENDONUCLEASE SUBUNIT SEN2"/>
    <property type="match status" value="1"/>
</dbReference>
<keyword evidence="8" id="KW-0255">Endonuclease</keyword>
<dbReference type="OrthoDB" id="10249562at2759"/>
<evidence type="ECO:0000313" key="9">
    <source>
        <dbReference type="Proteomes" id="UP000225277"/>
    </source>
</evidence>
<keyword evidence="8" id="KW-0540">Nuclease</keyword>
<dbReference type="EC" id="4.6.1.16" evidence="4"/>
<evidence type="ECO:0000259" key="7">
    <source>
        <dbReference type="Pfam" id="PF01974"/>
    </source>
</evidence>
<dbReference type="InterPro" id="IPR011856">
    <property type="entry name" value="tRNA_endonuc-like_dom_sf"/>
</dbReference>
<proteinExistence type="inferred from homology"/>
<dbReference type="GeneID" id="35602465"/>
<dbReference type="InterPro" id="IPR016589">
    <property type="entry name" value="tRNA_splic_SEN2"/>
</dbReference>